<evidence type="ECO:0000256" key="2">
    <source>
        <dbReference type="ARBA" id="ARBA00022679"/>
    </source>
</evidence>
<dbReference type="EMBL" id="CP002272">
    <property type="protein sequence ID" value="ADO49981.1"/>
    <property type="molecule type" value="Genomic_DNA"/>
</dbReference>
<organism evidence="6 7">
    <name type="scientific">Enterobacter lignolyticus (strain SCF1)</name>
    <dbReference type="NCBI Taxonomy" id="701347"/>
    <lineage>
        <taxon>Bacteria</taxon>
        <taxon>Pseudomonadati</taxon>
        <taxon>Pseudomonadota</taxon>
        <taxon>Gammaproteobacteria</taxon>
        <taxon>Enterobacterales</taxon>
        <taxon>Enterobacteriaceae</taxon>
        <taxon>Pluralibacter</taxon>
    </lineage>
</organism>
<dbReference type="AlphaFoldDB" id="E3GAS0"/>
<dbReference type="GO" id="GO:0016772">
    <property type="term" value="F:transferase activity, transferring phosphorus-containing groups"/>
    <property type="evidence" value="ECO:0007669"/>
    <property type="project" value="InterPro"/>
</dbReference>
<evidence type="ECO:0000313" key="6">
    <source>
        <dbReference type="EMBL" id="ADO49981.1"/>
    </source>
</evidence>
<evidence type="ECO:0000256" key="3">
    <source>
        <dbReference type="ARBA" id="ARBA00023169"/>
    </source>
</evidence>
<reference evidence="6 7" key="2">
    <citation type="journal article" date="2011" name="Stand. Genomic Sci.">
        <title>Complete genome sequence of 'Enterobacter lignolyticus' SCF1.</title>
        <authorList>
            <person name="Deangelis K.M."/>
            <person name="D'Haeseleer P."/>
            <person name="Chivian D."/>
            <person name="Fortney J.L."/>
            <person name="Khudyakov J."/>
            <person name="Simmons B."/>
            <person name="Woo H."/>
            <person name="Arkin A.P."/>
            <person name="Davenport K.W."/>
            <person name="Goodwin L."/>
            <person name="Chen A."/>
            <person name="Ivanova N."/>
            <person name="Kyrpides N.C."/>
            <person name="Mavromatis K."/>
            <person name="Woyke T."/>
            <person name="Hazen T.C."/>
        </authorList>
    </citation>
    <scope>NUCLEOTIDE SEQUENCE [LARGE SCALE GENOMIC DNA]</scope>
    <source>
        <strain evidence="6 7">SCF1</strain>
    </source>
</reference>
<dbReference type="PANTHER" id="PTHR24045:SF0">
    <property type="entry name" value="N-ACETYLGLUCOSAMINE-1-PHOSPHOTRANSFERASE SUBUNITS ALPHA_BETA"/>
    <property type="match status" value="1"/>
</dbReference>
<reference evidence="7" key="1">
    <citation type="submission" date="2010-10" db="EMBL/GenBank/DDBJ databases">
        <title>Complete sequence of Enterobacter cloacae SCF1.</title>
        <authorList>
            <consortium name="US DOE Joint Genome Institute"/>
            <person name="Lucas S."/>
            <person name="Copeland A."/>
            <person name="Lapidus A."/>
            <person name="Cheng J.-F."/>
            <person name="Bruce D."/>
            <person name="Goodwin L."/>
            <person name="Pitluck S."/>
            <person name="Davenport K."/>
            <person name="Detter J.C."/>
            <person name="Han C."/>
            <person name="Tapia R."/>
            <person name="Land M."/>
            <person name="Hauser L."/>
            <person name="Chang Y.-J."/>
            <person name="Jeffries C."/>
            <person name="Kyrpides N."/>
            <person name="Ivanova N."/>
            <person name="Mikhailova N."/>
            <person name="DeAngelis K."/>
            <person name="Arkin A.P."/>
            <person name="Chivian D."/>
            <person name="Edwards B."/>
            <person name="Woo H."/>
            <person name="Hazen T.C."/>
            <person name="Woyke T."/>
        </authorList>
    </citation>
    <scope>NUCLEOTIDE SEQUENCE [LARGE SCALE GENOMIC DNA]</scope>
    <source>
        <strain evidence="7">SCF1</strain>
    </source>
</reference>
<sequence length="365" mass="42971">MFIKKIKKFLNSPEIFLRDYFLKRKPIIRNEIRCPVEEEAILLKHDLEFEEIINTTFPIDVVYTWVDDRDDMWVKRLEKFSLRDNVQPSHEIDHARFENHNELYYSVSSVLKNMPWVRKIFIVTDSQQPQWSQSFNTDKIKIIDHKDIIDGKFLPTFNSHVIEAHLHLIPDLSEQFIYFNDDVFVSRELPASHFFKSNGLASLFLSKKSLMKMRTGGVSTPTLSASLNSSNILRELGMEVDSPLVHTYVPLTKSGYDYVWSHFRDRIELFLGNKFRESNDLNLATFLVPWVSYTMGNAYPNRDICYYFNIRSAHAKSFYRSMDDAMNTKTMPHSICANDFSANNLNVLPEYNNRLVQELNKYFEI</sequence>
<feature type="domain" description="Stealth protein CR2 conserved region 2" evidence="4">
    <location>
        <begin position="96"/>
        <end position="200"/>
    </location>
</feature>
<keyword evidence="2" id="KW-0808">Transferase</keyword>
<evidence type="ECO:0000256" key="1">
    <source>
        <dbReference type="ARBA" id="ARBA00007583"/>
    </source>
</evidence>
<accession>E3GAS0</accession>
<dbReference type="GO" id="GO:0000271">
    <property type="term" value="P:polysaccharide biosynthetic process"/>
    <property type="evidence" value="ECO:0007669"/>
    <property type="project" value="UniProtKB-KW"/>
</dbReference>
<dbReference type="RefSeq" id="WP_013367705.1">
    <property type="nucleotide sequence ID" value="NC_014618.1"/>
</dbReference>
<dbReference type="InterPro" id="IPR021520">
    <property type="entry name" value="Stealth_CR2"/>
</dbReference>
<dbReference type="KEGG" id="esc:Entcl_3740"/>
<protein>
    <recommendedName>
        <fullName evidence="8">Capsule biosynthesis protein CapC</fullName>
    </recommendedName>
</protein>
<dbReference type="InterPro" id="IPR031358">
    <property type="entry name" value="Stealth_CR1"/>
</dbReference>
<evidence type="ECO:0000313" key="7">
    <source>
        <dbReference type="Proteomes" id="UP000006872"/>
    </source>
</evidence>
<name>E3GAS0_ENTLS</name>
<feature type="domain" description="Stealth protein CR1 conserved region 1" evidence="5">
    <location>
        <begin position="57"/>
        <end position="81"/>
    </location>
</feature>
<dbReference type="Pfam" id="PF11380">
    <property type="entry name" value="Stealth_CR2"/>
    <property type="match status" value="1"/>
</dbReference>
<dbReference type="HOGENOM" id="CLU_043224_1_0_6"/>
<dbReference type="PANTHER" id="PTHR24045">
    <property type="match status" value="1"/>
</dbReference>
<evidence type="ECO:0000259" key="5">
    <source>
        <dbReference type="Pfam" id="PF17101"/>
    </source>
</evidence>
<dbReference type="STRING" id="701347.Entcl_3740"/>
<evidence type="ECO:0008006" key="8">
    <source>
        <dbReference type="Google" id="ProtNLM"/>
    </source>
</evidence>
<dbReference type="Proteomes" id="UP000006872">
    <property type="component" value="Chromosome"/>
</dbReference>
<dbReference type="eggNOG" id="COG3868">
    <property type="taxonomic scope" value="Bacteria"/>
</dbReference>
<comment type="similarity">
    <text evidence="1">Belongs to the stealth family.</text>
</comment>
<evidence type="ECO:0000259" key="4">
    <source>
        <dbReference type="Pfam" id="PF11380"/>
    </source>
</evidence>
<dbReference type="Pfam" id="PF17101">
    <property type="entry name" value="Stealth_CR1"/>
    <property type="match status" value="1"/>
</dbReference>
<dbReference type="InterPro" id="IPR047141">
    <property type="entry name" value="Stealth"/>
</dbReference>
<keyword evidence="3" id="KW-0270">Exopolysaccharide synthesis</keyword>
<keyword evidence="7" id="KW-1185">Reference proteome</keyword>
<proteinExistence type="inferred from homology"/>
<gene>
    <name evidence="6" type="ordered locus">Entcl_3740</name>
</gene>